<dbReference type="STRING" id="1255658.FM114_08365"/>
<dbReference type="RefSeq" id="WP_256763244.1">
    <property type="nucleotide sequence ID" value="NZ_FUKQ01000032.1"/>
</dbReference>
<dbReference type="GO" id="GO:0006352">
    <property type="term" value="P:DNA-templated transcription initiation"/>
    <property type="evidence" value="ECO:0007669"/>
    <property type="project" value="InterPro"/>
</dbReference>
<dbReference type="SUPFAM" id="SSF88946">
    <property type="entry name" value="Sigma2 domain of RNA polymerase sigma factors"/>
    <property type="match status" value="1"/>
</dbReference>
<dbReference type="Proteomes" id="UP000188342">
    <property type="component" value="Unassembled WGS sequence"/>
</dbReference>
<feature type="region of interest" description="Disordered" evidence="1">
    <location>
        <begin position="63"/>
        <end position="83"/>
    </location>
</feature>
<gene>
    <name evidence="2" type="ORF">FM114_08365</name>
</gene>
<dbReference type="EMBL" id="FUKQ01000032">
    <property type="protein sequence ID" value="SJN32988.1"/>
    <property type="molecule type" value="Genomic_DNA"/>
</dbReference>
<sequence>MFGMSKAERDEDFARFVSESQPSLTGTAWLLCGNREQSADLVQAALVKVYVAWPRVRHYRTPVRGRPSSCRTPRGMPTATTKWSGCWTSSLQPSDG</sequence>
<accession>A0A1R4JLU1</accession>
<organism evidence="2 3">
    <name type="scientific">Luteococcus japonicus LSP_Lj1</name>
    <dbReference type="NCBI Taxonomy" id="1255658"/>
    <lineage>
        <taxon>Bacteria</taxon>
        <taxon>Bacillati</taxon>
        <taxon>Actinomycetota</taxon>
        <taxon>Actinomycetes</taxon>
        <taxon>Propionibacteriales</taxon>
        <taxon>Propionibacteriaceae</taxon>
        <taxon>Luteococcus</taxon>
    </lineage>
</organism>
<keyword evidence="3" id="KW-1185">Reference proteome</keyword>
<proteinExistence type="predicted"/>
<dbReference type="Gene3D" id="1.10.1740.10">
    <property type="match status" value="1"/>
</dbReference>
<dbReference type="AlphaFoldDB" id="A0A1R4JLU1"/>
<reference evidence="2 3" key="1">
    <citation type="submission" date="2017-02" db="EMBL/GenBank/DDBJ databases">
        <authorList>
            <person name="Peterson S.W."/>
        </authorList>
    </citation>
    <scope>NUCLEOTIDE SEQUENCE [LARGE SCALE GENOMIC DNA]</scope>
    <source>
        <strain evidence="2 3">LSP_Lj1</strain>
    </source>
</reference>
<name>A0A1R4JLU1_9ACTN</name>
<protein>
    <submittedName>
        <fullName evidence="2">Putative RNA polymerase ECF-subfamily sigma factor</fullName>
    </submittedName>
</protein>
<evidence type="ECO:0000256" key="1">
    <source>
        <dbReference type="SAM" id="MobiDB-lite"/>
    </source>
</evidence>
<dbReference type="InterPro" id="IPR013325">
    <property type="entry name" value="RNA_pol_sigma_r2"/>
</dbReference>
<evidence type="ECO:0000313" key="3">
    <source>
        <dbReference type="Proteomes" id="UP000188342"/>
    </source>
</evidence>
<dbReference type="GO" id="GO:0003700">
    <property type="term" value="F:DNA-binding transcription factor activity"/>
    <property type="evidence" value="ECO:0007669"/>
    <property type="project" value="InterPro"/>
</dbReference>
<evidence type="ECO:0000313" key="2">
    <source>
        <dbReference type="EMBL" id="SJN32988.1"/>
    </source>
</evidence>